<organism evidence="1">
    <name type="scientific">Arundo donax</name>
    <name type="common">Giant reed</name>
    <name type="synonym">Donax arundinaceus</name>
    <dbReference type="NCBI Taxonomy" id="35708"/>
    <lineage>
        <taxon>Eukaryota</taxon>
        <taxon>Viridiplantae</taxon>
        <taxon>Streptophyta</taxon>
        <taxon>Embryophyta</taxon>
        <taxon>Tracheophyta</taxon>
        <taxon>Spermatophyta</taxon>
        <taxon>Magnoliopsida</taxon>
        <taxon>Liliopsida</taxon>
        <taxon>Poales</taxon>
        <taxon>Poaceae</taxon>
        <taxon>PACMAD clade</taxon>
        <taxon>Arundinoideae</taxon>
        <taxon>Arundineae</taxon>
        <taxon>Arundo</taxon>
    </lineage>
</organism>
<dbReference type="EMBL" id="GBRH01230044">
    <property type="protein sequence ID" value="JAD67851.1"/>
    <property type="molecule type" value="Transcribed_RNA"/>
</dbReference>
<reference evidence="1" key="2">
    <citation type="journal article" date="2015" name="Data Brief">
        <title>Shoot transcriptome of the giant reed, Arundo donax.</title>
        <authorList>
            <person name="Barrero R.A."/>
            <person name="Guerrero F.D."/>
            <person name="Moolhuijzen P."/>
            <person name="Goolsby J.A."/>
            <person name="Tidwell J."/>
            <person name="Bellgard S.E."/>
            <person name="Bellgard M.I."/>
        </authorList>
    </citation>
    <scope>NUCLEOTIDE SEQUENCE</scope>
    <source>
        <tissue evidence="1">Shoot tissue taken approximately 20 cm above the soil surface</tissue>
    </source>
</reference>
<name>A0A0A9BX13_ARUDO</name>
<proteinExistence type="predicted"/>
<dbReference type="AlphaFoldDB" id="A0A0A9BX13"/>
<sequence length="40" mass="4283">MGASGWRRRLEGAHEAEAASAHVCSGCPFTLELHGWSKAD</sequence>
<accession>A0A0A9BX13</accession>
<evidence type="ECO:0000313" key="1">
    <source>
        <dbReference type="EMBL" id="JAD67851.1"/>
    </source>
</evidence>
<reference evidence="1" key="1">
    <citation type="submission" date="2014-09" db="EMBL/GenBank/DDBJ databases">
        <authorList>
            <person name="Magalhaes I.L.F."/>
            <person name="Oliveira U."/>
            <person name="Santos F.R."/>
            <person name="Vidigal T.H.D.A."/>
            <person name="Brescovit A.D."/>
            <person name="Santos A.J."/>
        </authorList>
    </citation>
    <scope>NUCLEOTIDE SEQUENCE</scope>
    <source>
        <tissue evidence="1">Shoot tissue taken approximately 20 cm above the soil surface</tissue>
    </source>
</reference>
<protein>
    <submittedName>
        <fullName evidence="1">Uncharacterized protein</fullName>
    </submittedName>
</protein>